<dbReference type="Proteomes" id="UP001138961">
    <property type="component" value="Unassembled WGS sequence"/>
</dbReference>
<comment type="caution">
    <text evidence="1">The sequence shown here is derived from an EMBL/GenBank/DDBJ whole genome shotgun (WGS) entry which is preliminary data.</text>
</comment>
<dbReference type="RefSeq" id="WP_226749094.1">
    <property type="nucleotide sequence ID" value="NZ_JAJATZ010000009.1"/>
</dbReference>
<keyword evidence="2" id="KW-1185">Reference proteome</keyword>
<dbReference type="EMBL" id="JAJATZ010000009">
    <property type="protein sequence ID" value="MCB5200615.1"/>
    <property type="molecule type" value="Genomic_DNA"/>
</dbReference>
<reference evidence="1" key="1">
    <citation type="submission" date="2021-10" db="EMBL/GenBank/DDBJ databases">
        <title>Loktanella gaetbuli sp. nov., isolated from a tidal flat.</title>
        <authorList>
            <person name="Park S."/>
            <person name="Yoon J.-H."/>
        </authorList>
    </citation>
    <scope>NUCLEOTIDE SEQUENCE</scope>
    <source>
        <strain evidence="1">TSTF-M6</strain>
    </source>
</reference>
<evidence type="ECO:0000313" key="2">
    <source>
        <dbReference type="Proteomes" id="UP001138961"/>
    </source>
</evidence>
<name>A0ABS8BY39_9RHOB</name>
<proteinExistence type="predicted"/>
<gene>
    <name evidence="1" type="ORF">LGQ03_15350</name>
</gene>
<organism evidence="1 2">
    <name type="scientific">Loktanella gaetbuli</name>
    <dbReference type="NCBI Taxonomy" id="2881335"/>
    <lineage>
        <taxon>Bacteria</taxon>
        <taxon>Pseudomonadati</taxon>
        <taxon>Pseudomonadota</taxon>
        <taxon>Alphaproteobacteria</taxon>
        <taxon>Rhodobacterales</taxon>
        <taxon>Roseobacteraceae</taxon>
        <taxon>Loktanella</taxon>
    </lineage>
</organism>
<evidence type="ECO:0000313" key="1">
    <source>
        <dbReference type="EMBL" id="MCB5200615.1"/>
    </source>
</evidence>
<protein>
    <submittedName>
        <fullName evidence="1">Uncharacterized protein</fullName>
    </submittedName>
</protein>
<sequence>MPTFVGDAYAELERAGPIVDELGHDQWLVTHNEDRHLAEVRRALDRIVEAFG</sequence>
<accession>A0ABS8BY39</accession>